<accession>Q0RCZ6</accession>
<evidence type="ECO:0000313" key="3">
    <source>
        <dbReference type="Proteomes" id="UP000000657"/>
    </source>
</evidence>
<organism evidence="2 3">
    <name type="scientific">Frankia alni (strain DSM 45986 / CECT 9034 / ACN14a)</name>
    <dbReference type="NCBI Taxonomy" id="326424"/>
    <lineage>
        <taxon>Bacteria</taxon>
        <taxon>Bacillati</taxon>
        <taxon>Actinomycetota</taxon>
        <taxon>Actinomycetes</taxon>
        <taxon>Frankiales</taxon>
        <taxon>Frankiaceae</taxon>
        <taxon>Frankia</taxon>
    </lineage>
</organism>
<dbReference type="AlphaFoldDB" id="Q0RCZ6"/>
<dbReference type="STRING" id="326424.FRAAL6054"/>
<gene>
    <name evidence="2" type="ordered locus">FRAAL6054</name>
</gene>
<protein>
    <submittedName>
        <fullName evidence="2">Uncharacterized protein</fullName>
    </submittedName>
</protein>
<sequence>MGVPTDLPVSGLPLETPDADAAEQAREVRPPAGAPPVPPARPSEADEFDVVEQSIVVETDEDDYDR</sequence>
<feature type="region of interest" description="Disordered" evidence="1">
    <location>
        <begin position="1"/>
        <end position="48"/>
    </location>
</feature>
<dbReference type="RefSeq" id="WP_011607106.1">
    <property type="nucleotide sequence ID" value="NC_008278.1"/>
</dbReference>
<dbReference type="HOGENOM" id="CLU_2824829_0_0_11"/>
<proteinExistence type="predicted"/>
<feature type="compositionally biased region" description="Pro residues" evidence="1">
    <location>
        <begin position="32"/>
        <end position="41"/>
    </location>
</feature>
<name>Q0RCZ6_FRAAA</name>
<evidence type="ECO:0000256" key="1">
    <source>
        <dbReference type="SAM" id="MobiDB-lite"/>
    </source>
</evidence>
<dbReference type="EMBL" id="CT573213">
    <property type="protein sequence ID" value="CAJ64678.1"/>
    <property type="molecule type" value="Genomic_DNA"/>
</dbReference>
<keyword evidence="3" id="KW-1185">Reference proteome</keyword>
<dbReference type="KEGG" id="fal:FRAAL6054"/>
<reference evidence="2 3" key="1">
    <citation type="journal article" date="2007" name="Genome Res.">
        <title>Genome characteristics of facultatively symbiotic Frankia sp. strains reflect host range and host plant biogeography.</title>
        <authorList>
            <person name="Normand P."/>
            <person name="Lapierre P."/>
            <person name="Tisa L.S."/>
            <person name="Gogarten J.P."/>
            <person name="Alloisio N."/>
            <person name="Bagnarol E."/>
            <person name="Bassi C.A."/>
            <person name="Berry A.M."/>
            <person name="Bickhart D.M."/>
            <person name="Choisne N."/>
            <person name="Couloux A."/>
            <person name="Cournoyer B."/>
            <person name="Cruveiller S."/>
            <person name="Daubin V."/>
            <person name="Demange N."/>
            <person name="Francino M.P."/>
            <person name="Goltsman E."/>
            <person name="Huang Y."/>
            <person name="Kopp O.R."/>
            <person name="Labarre L."/>
            <person name="Lapidus A."/>
            <person name="Lavire C."/>
            <person name="Marechal J."/>
            <person name="Martinez M."/>
            <person name="Mastronunzio J.E."/>
            <person name="Mullin B.C."/>
            <person name="Niemann J."/>
            <person name="Pujic P."/>
            <person name="Rawnsley T."/>
            <person name="Rouy Z."/>
            <person name="Schenowitz C."/>
            <person name="Sellstedt A."/>
            <person name="Tavares F."/>
            <person name="Tomkins J.P."/>
            <person name="Vallenet D."/>
            <person name="Valverde C."/>
            <person name="Wall L.G."/>
            <person name="Wang Y."/>
            <person name="Medigue C."/>
            <person name="Benson D.R."/>
        </authorList>
    </citation>
    <scope>NUCLEOTIDE SEQUENCE [LARGE SCALE GENOMIC DNA]</scope>
    <source>
        <strain evidence="3">DSM 45986 / CECT 9034 / ACN14a</strain>
    </source>
</reference>
<dbReference type="Proteomes" id="UP000000657">
    <property type="component" value="Chromosome"/>
</dbReference>
<evidence type="ECO:0000313" key="2">
    <source>
        <dbReference type="EMBL" id="CAJ64678.1"/>
    </source>
</evidence>